<dbReference type="EMBL" id="LUKE01000006">
    <property type="protein sequence ID" value="KYG61644.1"/>
    <property type="molecule type" value="Genomic_DNA"/>
</dbReference>
<dbReference type="AlphaFoldDB" id="A0A150WF99"/>
<protein>
    <recommendedName>
        <fullName evidence="5">Lipoprotein</fullName>
    </recommendedName>
</protein>
<feature type="signal peptide" evidence="2">
    <location>
        <begin position="1"/>
        <end position="18"/>
    </location>
</feature>
<dbReference type="Proteomes" id="UP000075320">
    <property type="component" value="Unassembled WGS sequence"/>
</dbReference>
<proteinExistence type="predicted"/>
<sequence>MMKFLLIGMVSLVIGACATHESRPMPWADVAKDGKETSVSPSKTTSKTTSTSSMTTVKTSISVGPNDLRTLEKMDKALEGFVLRNETKIFTSLCKEKRFDCYVGDVLYPKTKKKVSRKVPPYASGSKMGLQGENRIQARYDFYP</sequence>
<gene>
    <name evidence="3" type="ORF">AZI86_18265</name>
</gene>
<evidence type="ECO:0008006" key="5">
    <source>
        <dbReference type="Google" id="ProtNLM"/>
    </source>
</evidence>
<organism evidence="3 4">
    <name type="scientific">Bdellovibrio bacteriovorus</name>
    <dbReference type="NCBI Taxonomy" id="959"/>
    <lineage>
        <taxon>Bacteria</taxon>
        <taxon>Pseudomonadati</taxon>
        <taxon>Bdellovibrionota</taxon>
        <taxon>Bdellovibrionia</taxon>
        <taxon>Bdellovibrionales</taxon>
        <taxon>Pseudobdellovibrionaceae</taxon>
        <taxon>Bdellovibrio</taxon>
    </lineage>
</organism>
<evidence type="ECO:0000256" key="1">
    <source>
        <dbReference type="SAM" id="MobiDB-lite"/>
    </source>
</evidence>
<keyword evidence="2" id="KW-0732">Signal</keyword>
<feature type="chain" id="PRO_5007572703" description="Lipoprotein" evidence="2">
    <location>
        <begin position="19"/>
        <end position="144"/>
    </location>
</feature>
<dbReference type="OrthoDB" id="9342786at2"/>
<dbReference type="RefSeq" id="WP_061836726.1">
    <property type="nucleotide sequence ID" value="NZ_LUKE01000006.1"/>
</dbReference>
<name>A0A150WF99_BDEBC</name>
<evidence type="ECO:0000256" key="2">
    <source>
        <dbReference type="SAM" id="SignalP"/>
    </source>
</evidence>
<keyword evidence="4" id="KW-1185">Reference proteome</keyword>
<accession>A0A150WF99</accession>
<dbReference type="PROSITE" id="PS51257">
    <property type="entry name" value="PROKAR_LIPOPROTEIN"/>
    <property type="match status" value="1"/>
</dbReference>
<evidence type="ECO:0000313" key="3">
    <source>
        <dbReference type="EMBL" id="KYG61644.1"/>
    </source>
</evidence>
<comment type="caution">
    <text evidence="3">The sequence shown here is derived from an EMBL/GenBank/DDBJ whole genome shotgun (WGS) entry which is preliminary data.</text>
</comment>
<evidence type="ECO:0000313" key="4">
    <source>
        <dbReference type="Proteomes" id="UP000075320"/>
    </source>
</evidence>
<reference evidence="3 4" key="1">
    <citation type="submission" date="2016-03" db="EMBL/GenBank/DDBJ databases">
        <authorList>
            <person name="Ploux O."/>
        </authorList>
    </citation>
    <scope>NUCLEOTIDE SEQUENCE [LARGE SCALE GENOMIC DNA]</scope>
    <source>
        <strain evidence="3 4">R0</strain>
    </source>
</reference>
<feature type="compositionally biased region" description="Low complexity" evidence="1">
    <location>
        <begin position="37"/>
        <end position="57"/>
    </location>
</feature>
<feature type="region of interest" description="Disordered" evidence="1">
    <location>
        <begin position="28"/>
        <end position="57"/>
    </location>
</feature>